<dbReference type="EMBL" id="JARBJD010000131">
    <property type="protein sequence ID" value="KAK2950730.1"/>
    <property type="molecule type" value="Genomic_DNA"/>
</dbReference>
<comment type="caution">
    <text evidence="1">The sequence shown here is derived from an EMBL/GenBank/DDBJ whole genome shotgun (WGS) entry which is preliminary data.</text>
</comment>
<protein>
    <submittedName>
        <fullName evidence="1">Uncharacterized protein</fullName>
    </submittedName>
</protein>
<keyword evidence="2" id="KW-1185">Reference proteome</keyword>
<name>A0ABQ9XHQ9_9EUKA</name>
<dbReference type="Proteomes" id="UP001281761">
    <property type="component" value="Unassembled WGS sequence"/>
</dbReference>
<proteinExistence type="predicted"/>
<gene>
    <name evidence="1" type="ORF">BLNAU_14401</name>
</gene>
<sequence>MKANTSSNTVHSDCSPFLNWEGGNYESSGERAVLFRSLVATVKFQPALDDSLEATAVELLESVSTNARSFADSFLDSYEQTSDESCDNFLQSILVLISSPNHVITATAMEMLERLIKWCSAKVGLSLVKADLIPQLIPTLNPLSLPFTDAVEIHINLILINRQSLWLATPNGLKQLGIEDEDRQQAVHETILKHVLIPSEKYICHLCVNRYSIVDGEQSERFLLLLARLLEISPFYQPTMDFVLHLPVVLTIPSCLTFFENENSIWAFLISMNNPQREWNEQSLKVQQMWKTVTRMLRMEGIEDVIEEKLRNDQNGDFGGEIVNESIDLNNQLGMNPPEEE</sequence>
<evidence type="ECO:0000313" key="1">
    <source>
        <dbReference type="EMBL" id="KAK2950730.1"/>
    </source>
</evidence>
<reference evidence="1 2" key="1">
    <citation type="journal article" date="2022" name="bioRxiv">
        <title>Genomics of Preaxostyla Flagellates Illuminates Evolutionary Transitions and the Path Towards Mitochondrial Loss.</title>
        <authorList>
            <person name="Novak L.V.F."/>
            <person name="Treitli S.C."/>
            <person name="Pyrih J."/>
            <person name="Halakuc P."/>
            <person name="Pipaliya S.V."/>
            <person name="Vacek V."/>
            <person name="Brzon O."/>
            <person name="Soukal P."/>
            <person name="Eme L."/>
            <person name="Dacks J.B."/>
            <person name="Karnkowska A."/>
            <person name="Elias M."/>
            <person name="Hampl V."/>
        </authorList>
    </citation>
    <scope>NUCLEOTIDE SEQUENCE [LARGE SCALE GENOMIC DNA]</scope>
    <source>
        <strain evidence="1">NAU3</strain>
        <tissue evidence="1">Gut</tissue>
    </source>
</reference>
<accession>A0ABQ9XHQ9</accession>
<organism evidence="1 2">
    <name type="scientific">Blattamonas nauphoetae</name>
    <dbReference type="NCBI Taxonomy" id="2049346"/>
    <lineage>
        <taxon>Eukaryota</taxon>
        <taxon>Metamonada</taxon>
        <taxon>Preaxostyla</taxon>
        <taxon>Oxymonadida</taxon>
        <taxon>Blattamonas</taxon>
    </lineage>
</organism>
<evidence type="ECO:0000313" key="2">
    <source>
        <dbReference type="Proteomes" id="UP001281761"/>
    </source>
</evidence>